<reference evidence="1" key="1">
    <citation type="submission" date="2020-03" db="EMBL/GenBank/DDBJ databases">
        <title>Castanea mollissima Vanexum genome sequencing.</title>
        <authorList>
            <person name="Staton M."/>
        </authorList>
    </citation>
    <scope>NUCLEOTIDE SEQUENCE</scope>
    <source>
        <tissue evidence="1">Leaf</tissue>
    </source>
</reference>
<dbReference type="AlphaFoldDB" id="A0A8J4VDC7"/>
<dbReference type="Gene3D" id="3.80.10.10">
    <property type="entry name" value="Ribonuclease Inhibitor"/>
    <property type="match status" value="1"/>
</dbReference>
<name>A0A8J4VDC7_9ROSI</name>
<evidence type="ECO:0000313" key="2">
    <source>
        <dbReference type="Proteomes" id="UP000737018"/>
    </source>
</evidence>
<organism evidence="1 2">
    <name type="scientific">Castanea mollissima</name>
    <name type="common">Chinese chestnut</name>
    <dbReference type="NCBI Taxonomy" id="60419"/>
    <lineage>
        <taxon>Eukaryota</taxon>
        <taxon>Viridiplantae</taxon>
        <taxon>Streptophyta</taxon>
        <taxon>Embryophyta</taxon>
        <taxon>Tracheophyta</taxon>
        <taxon>Spermatophyta</taxon>
        <taxon>Magnoliopsida</taxon>
        <taxon>eudicotyledons</taxon>
        <taxon>Gunneridae</taxon>
        <taxon>Pentapetalae</taxon>
        <taxon>rosids</taxon>
        <taxon>fabids</taxon>
        <taxon>Fagales</taxon>
        <taxon>Fagaceae</taxon>
        <taxon>Castanea</taxon>
    </lineage>
</organism>
<dbReference type="InterPro" id="IPR032675">
    <property type="entry name" value="LRR_dom_sf"/>
</dbReference>
<keyword evidence="2" id="KW-1185">Reference proteome</keyword>
<proteinExistence type="predicted"/>
<evidence type="ECO:0000313" key="1">
    <source>
        <dbReference type="EMBL" id="KAF3953877.1"/>
    </source>
</evidence>
<sequence length="266" mass="30068">MISLELLHLTETGICELPPSFGNLTRIIQLLLGNSAGQLHLPSSIYNLLRLEVLCLFGDFTFLKDEEPLCNSYGGFSKYVFRSLNHLNFWGNSKPSTKCKICICTKKRNTCSDLRNDRASTKSATMFRLQSSLRKLFEDLNLGEWNLVQVFCETFNDTRKFALVITRLKPIANVQRSLAPHIQQDQFGYLDSRIISSAMDGGGSSSISLTSNSGLSMDVTNGSEFDFGFQSTLGDGFDMVKENETLLIKFHKKHCKGWQWHTMEDH</sequence>
<gene>
    <name evidence="1" type="ORF">CMV_020710</name>
</gene>
<protein>
    <submittedName>
        <fullName evidence="1">Uncharacterized protein</fullName>
    </submittedName>
</protein>
<accession>A0A8J4VDC7</accession>
<dbReference type="Proteomes" id="UP000737018">
    <property type="component" value="Unassembled WGS sequence"/>
</dbReference>
<dbReference type="OrthoDB" id="1053178at2759"/>
<comment type="caution">
    <text evidence="1">The sequence shown here is derived from an EMBL/GenBank/DDBJ whole genome shotgun (WGS) entry which is preliminary data.</text>
</comment>
<dbReference type="EMBL" id="JRKL02003904">
    <property type="protein sequence ID" value="KAF3953877.1"/>
    <property type="molecule type" value="Genomic_DNA"/>
</dbReference>
<dbReference type="SUPFAM" id="SSF52058">
    <property type="entry name" value="L domain-like"/>
    <property type="match status" value="1"/>
</dbReference>